<dbReference type="Pfam" id="PF03124">
    <property type="entry name" value="EXS"/>
    <property type="match status" value="1"/>
</dbReference>
<feature type="compositionally biased region" description="Polar residues" evidence="7">
    <location>
        <begin position="119"/>
        <end position="134"/>
    </location>
</feature>
<feature type="coiled-coil region" evidence="6">
    <location>
        <begin position="5"/>
        <end position="32"/>
    </location>
</feature>
<feature type="transmembrane region" description="Helical" evidence="8">
    <location>
        <begin position="878"/>
        <end position="900"/>
    </location>
</feature>
<dbReference type="GO" id="GO:0000822">
    <property type="term" value="F:inositol hexakisphosphate binding"/>
    <property type="evidence" value="ECO:0007669"/>
    <property type="project" value="TreeGrafter"/>
</dbReference>
<dbReference type="STRING" id="357750.A0A2S6BTQ8"/>
<feature type="compositionally biased region" description="Polar residues" evidence="7">
    <location>
        <begin position="85"/>
        <end position="100"/>
    </location>
</feature>
<feature type="domain" description="SPX" evidence="10">
    <location>
        <begin position="1"/>
        <end position="512"/>
    </location>
</feature>
<feature type="region of interest" description="Disordered" evidence="7">
    <location>
        <begin position="249"/>
        <end position="279"/>
    </location>
</feature>
<dbReference type="PANTHER" id="PTHR10783">
    <property type="entry name" value="XENOTROPIC AND POLYTROPIC RETROVIRUS RECEPTOR 1-RELATED"/>
    <property type="match status" value="1"/>
</dbReference>
<dbReference type="EMBL" id="PNEN01001773">
    <property type="protein sequence ID" value="PPJ50870.1"/>
    <property type="molecule type" value="Genomic_DNA"/>
</dbReference>
<dbReference type="PROSITE" id="PS51382">
    <property type="entry name" value="SPX"/>
    <property type="match status" value="1"/>
</dbReference>
<dbReference type="GO" id="GO:0006817">
    <property type="term" value="P:phosphate ion transport"/>
    <property type="evidence" value="ECO:0007669"/>
    <property type="project" value="TreeGrafter"/>
</dbReference>
<dbReference type="InterPro" id="IPR004331">
    <property type="entry name" value="SPX_dom"/>
</dbReference>
<evidence type="ECO:0000256" key="2">
    <source>
        <dbReference type="ARBA" id="ARBA00009665"/>
    </source>
</evidence>
<dbReference type="OrthoDB" id="9970435at2759"/>
<feature type="compositionally biased region" description="Basic and acidic residues" evidence="7">
    <location>
        <begin position="361"/>
        <end position="388"/>
    </location>
</feature>
<feature type="coiled-coil region" evidence="6">
    <location>
        <begin position="327"/>
        <end position="354"/>
    </location>
</feature>
<dbReference type="AlphaFoldDB" id="A0A2S6BTQ8"/>
<dbReference type="Proteomes" id="UP000237631">
    <property type="component" value="Unassembled WGS sequence"/>
</dbReference>
<evidence type="ECO:0000313" key="11">
    <source>
        <dbReference type="EMBL" id="PPJ50870.1"/>
    </source>
</evidence>
<evidence type="ECO:0000313" key="12">
    <source>
        <dbReference type="Proteomes" id="UP000237631"/>
    </source>
</evidence>
<feature type="compositionally biased region" description="Acidic residues" evidence="7">
    <location>
        <begin position="1127"/>
        <end position="1140"/>
    </location>
</feature>
<name>A0A2S6BTQ8_9PEZI</name>
<evidence type="ECO:0000256" key="6">
    <source>
        <dbReference type="SAM" id="Coils"/>
    </source>
</evidence>
<feature type="compositionally biased region" description="Polar residues" evidence="7">
    <location>
        <begin position="40"/>
        <end position="51"/>
    </location>
</feature>
<feature type="transmembrane region" description="Helical" evidence="8">
    <location>
        <begin position="683"/>
        <end position="700"/>
    </location>
</feature>
<evidence type="ECO:0000259" key="9">
    <source>
        <dbReference type="PROSITE" id="PS51380"/>
    </source>
</evidence>
<feature type="domain" description="EXS" evidence="9">
    <location>
        <begin position="766"/>
        <end position="961"/>
    </location>
</feature>
<feature type="compositionally biased region" description="Low complexity" evidence="7">
    <location>
        <begin position="195"/>
        <end position="204"/>
    </location>
</feature>
<feature type="region of interest" description="Disordered" evidence="7">
    <location>
        <begin position="964"/>
        <end position="1140"/>
    </location>
</feature>
<comment type="similarity">
    <text evidence="2">Belongs to the SYG1 (TC 2.A.94) family.</text>
</comment>
<evidence type="ECO:0000256" key="4">
    <source>
        <dbReference type="ARBA" id="ARBA00022989"/>
    </source>
</evidence>
<protein>
    <recommendedName>
        <fullName evidence="13">SPX domain-containing protein</fullName>
    </recommendedName>
</protein>
<sequence length="1140" mass="128246">MKFAKELDEQAIAEWRKEYMNYKEAKKKLKAVNRAVRSVPGSTKTESTPGNSLADAPVAALLRRRRQSSLAPTNAQPLRGHVRSYSDSNEATFSRSSGNGAASKPQPINERSPLRPNGDAQNDKQNQPQLTSYGSIIGSPPHSDEVTRFNSRQAPSVELPPPAVSDGNEDYEEYDEDEDEDEDDEDGGGDDGTLSPTSPTSPSFPRQPPRVVQPAKRAATHPMPDLPELHPPATQMAHTGNAYEIRAPHDQSLDNADPTNPRLRNMSAKRTTSTPGGRPFMKRVFTSGADSSHAQGGNDVALEAYREVDFRRAEFFLFLDKELLKVEKFYHDKEEEAKSRLEQLRQQLHIMREYRLQEIMEAEQERSRDRSDSIDEANGRAAKEQDGAKRKRTRDIISKPFVKSIDFAVTHLDKVRPGHIGKTSRSMGDLGSPEISKAHWLPDPNQKDYAKRAPQDVPYRVAKRKMKQAMAEFYRGLELLKSYALLNRTAFRKINKKYDKCVKAKPPLQYLDEKVATSHFVTSEVPEHLMASVEDLYARYFEKGNRKVAVSKLRTKMANDGDFSGAVARSSAMLAAGSVFGVLGLVKGAELLFTAEVAKATYTSYLLQLYAGYFMMVLLALLFCGCAGLFNKYRVNYQFIFELDNRRALNWLQLLEIPAFLYFLLGVIMWLNFDVQAGGNTMFIYWIVVLVGLAVASFFLPAPMFYHKARGWFIYTIWRLLFAGLYPVEFRDFFTGDMLCSLTYSIGNIEVFFCLFAGGNWNSPAFCNSGHSRLLGFLTCLPGIWRACQCIRRYYDTRALFPHMTNCLKYIFTISQYMTLSLYRIDQSLKMKAIFIVFAIFNGVATSIWDLFMDWSLGDIYAKHRFLRPTLAFRKHIWMYYVAMVLDPILRFNWIFYAIYTSDTQHSSIVSFLVSLSEVLRRGMWTLFRVENEHCTNVENAKASRDVPLPYKVPIGGSTACLVHGSSEQGCDEERVPSTSQLDPTAITGNLVPNSSSGKQQSSSARFGSPNLKPKPGKTPYPTMPESDRRNRVATSDISQLDLDGSSPKKPSNYSTKSASGRDIDLERQQTANSGTLRFRRGAGASAEEAPTGSPITHALHRMGSTMRSAHAQDYTKKKPQAVAGDVDSDDDDDDDDSER</sequence>
<dbReference type="GO" id="GO:0005794">
    <property type="term" value="C:Golgi apparatus"/>
    <property type="evidence" value="ECO:0007669"/>
    <property type="project" value="TreeGrafter"/>
</dbReference>
<dbReference type="Pfam" id="PF03105">
    <property type="entry name" value="SPX"/>
    <property type="match status" value="1"/>
</dbReference>
<keyword evidence="12" id="KW-1185">Reference proteome</keyword>
<comment type="subcellular location">
    <subcellularLocation>
        <location evidence="1">Membrane</location>
        <topology evidence="1">Multi-pass membrane protein</topology>
    </subcellularLocation>
</comment>
<feature type="region of interest" description="Disordered" evidence="7">
    <location>
        <begin position="34"/>
        <end position="234"/>
    </location>
</feature>
<dbReference type="CDD" id="cd14475">
    <property type="entry name" value="SPX_SYG1_like"/>
    <property type="match status" value="1"/>
</dbReference>
<comment type="caution">
    <text evidence="11">The sequence shown here is derived from an EMBL/GenBank/DDBJ whole genome shotgun (WGS) entry which is preliminary data.</text>
</comment>
<feature type="compositionally biased region" description="Polar residues" evidence="7">
    <location>
        <begin position="977"/>
        <end position="994"/>
    </location>
</feature>
<dbReference type="PROSITE" id="PS51380">
    <property type="entry name" value="EXS"/>
    <property type="match status" value="1"/>
</dbReference>
<evidence type="ECO:0000256" key="1">
    <source>
        <dbReference type="ARBA" id="ARBA00004141"/>
    </source>
</evidence>
<keyword evidence="3 8" id="KW-0812">Transmembrane</keyword>
<evidence type="ECO:0000256" key="7">
    <source>
        <dbReference type="SAM" id="MobiDB-lite"/>
    </source>
</evidence>
<proteinExistence type="inferred from homology"/>
<feature type="compositionally biased region" description="Polar residues" evidence="7">
    <location>
        <begin position="1049"/>
        <end position="1059"/>
    </location>
</feature>
<dbReference type="GO" id="GO:0016036">
    <property type="term" value="P:cellular response to phosphate starvation"/>
    <property type="evidence" value="ECO:0007669"/>
    <property type="project" value="TreeGrafter"/>
</dbReference>
<evidence type="ECO:0000256" key="8">
    <source>
        <dbReference type="SAM" id="Phobius"/>
    </source>
</evidence>
<dbReference type="GO" id="GO:0005886">
    <property type="term" value="C:plasma membrane"/>
    <property type="evidence" value="ECO:0007669"/>
    <property type="project" value="TreeGrafter"/>
</dbReference>
<evidence type="ECO:0000259" key="10">
    <source>
        <dbReference type="PROSITE" id="PS51382"/>
    </source>
</evidence>
<feature type="transmembrane region" description="Helical" evidence="8">
    <location>
        <begin position="651"/>
        <end position="671"/>
    </location>
</feature>
<dbReference type="PANTHER" id="PTHR10783:SF103">
    <property type="entry name" value="SOLUTE CARRIER FAMILY 53 MEMBER 1"/>
    <property type="match status" value="1"/>
</dbReference>
<keyword evidence="5 8" id="KW-0472">Membrane</keyword>
<gene>
    <name evidence="11" type="ORF">CBER1_07093</name>
</gene>
<evidence type="ECO:0000256" key="5">
    <source>
        <dbReference type="ARBA" id="ARBA00023136"/>
    </source>
</evidence>
<evidence type="ECO:0008006" key="13">
    <source>
        <dbReference type="Google" id="ProtNLM"/>
    </source>
</evidence>
<evidence type="ECO:0000256" key="3">
    <source>
        <dbReference type="ARBA" id="ARBA00022692"/>
    </source>
</evidence>
<feature type="compositionally biased region" description="Acidic residues" evidence="7">
    <location>
        <begin position="167"/>
        <end position="189"/>
    </location>
</feature>
<reference evidence="12" key="1">
    <citation type="journal article" date="2017" name="bioRxiv">
        <title>Conservation of a gene cluster reveals novel cercosporin biosynthetic mechanisms and extends production to the genus Colletotrichum.</title>
        <authorList>
            <person name="de Jonge R."/>
            <person name="Ebert M.K."/>
            <person name="Huitt-Roehl C.R."/>
            <person name="Pal P."/>
            <person name="Suttle J.C."/>
            <person name="Spanner R.E."/>
            <person name="Neubauer J.D."/>
            <person name="Jurick W.M.II."/>
            <person name="Stott K.A."/>
            <person name="Secor G.A."/>
            <person name="Thomma B.P.H.J."/>
            <person name="Van de Peer Y."/>
            <person name="Townsend C.A."/>
            <person name="Bolton M.D."/>
        </authorList>
    </citation>
    <scope>NUCLEOTIDE SEQUENCE [LARGE SCALE GENOMIC DNA]</scope>
    <source>
        <strain evidence="12">CBS538.71</strain>
    </source>
</reference>
<feature type="transmembrane region" description="Helical" evidence="8">
    <location>
        <begin position="610"/>
        <end position="630"/>
    </location>
</feature>
<feature type="transmembrane region" description="Helical" evidence="8">
    <location>
        <begin position="833"/>
        <end position="857"/>
    </location>
</feature>
<accession>A0A2S6BTQ8</accession>
<feature type="compositionally biased region" description="Low complexity" evidence="7">
    <location>
        <begin position="995"/>
        <end position="1004"/>
    </location>
</feature>
<dbReference type="InterPro" id="IPR004342">
    <property type="entry name" value="EXS_C"/>
</dbReference>
<keyword evidence="4 8" id="KW-1133">Transmembrane helix</keyword>
<keyword evidence="6" id="KW-0175">Coiled coil</keyword>
<feature type="region of interest" description="Disordered" evidence="7">
    <location>
        <begin position="361"/>
        <end position="393"/>
    </location>
</feature>
<organism evidence="11 12">
    <name type="scientific">Cercospora berteroae</name>
    <dbReference type="NCBI Taxonomy" id="357750"/>
    <lineage>
        <taxon>Eukaryota</taxon>
        <taxon>Fungi</taxon>
        <taxon>Dikarya</taxon>
        <taxon>Ascomycota</taxon>
        <taxon>Pezizomycotina</taxon>
        <taxon>Dothideomycetes</taxon>
        <taxon>Dothideomycetidae</taxon>
        <taxon>Mycosphaerellales</taxon>
        <taxon>Mycosphaerellaceae</taxon>
        <taxon>Cercospora</taxon>
    </lineage>
</organism>